<evidence type="ECO:0000259" key="4">
    <source>
        <dbReference type="Pfam" id="PF03358"/>
    </source>
</evidence>
<dbReference type="PANTHER" id="PTHR43408:SF1">
    <property type="entry name" value="FMN REDUCTASE (NADPH)"/>
    <property type="match status" value="1"/>
</dbReference>
<keyword evidence="3" id="KW-0560">Oxidoreductase</keyword>
<evidence type="ECO:0000256" key="1">
    <source>
        <dbReference type="ARBA" id="ARBA00022630"/>
    </source>
</evidence>
<evidence type="ECO:0000313" key="6">
    <source>
        <dbReference type="Proteomes" id="UP001500751"/>
    </source>
</evidence>
<dbReference type="NCBIfam" id="TIGR03567">
    <property type="entry name" value="FMN_reduc_SsuE"/>
    <property type="match status" value="1"/>
</dbReference>
<organism evidence="5 6">
    <name type="scientific">Catenulispora yoronensis</name>
    <dbReference type="NCBI Taxonomy" id="450799"/>
    <lineage>
        <taxon>Bacteria</taxon>
        <taxon>Bacillati</taxon>
        <taxon>Actinomycetota</taxon>
        <taxon>Actinomycetes</taxon>
        <taxon>Catenulisporales</taxon>
        <taxon>Catenulisporaceae</taxon>
        <taxon>Catenulispora</taxon>
    </lineage>
</organism>
<gene>
    <name evidence="5" type="ORF">GCM10009839_44510</name>
</gene>
<protein>
    <recommendedName>
        <fullName evidence="4">NADPH-dependent FMN reductase-like domain-containing protein</fullName>
    </recommendedName>
</protein>
<dbReference type="EMBL" id="BAAAQN010000026">
    <property type="protein sequence ID" value="GAA2038172.1"/>
    <property type="molecule type" value="Genomic_DNA"/>
</dbReference>
<keyword evidence="2" id="KW-0288">FMN</keyword>
<keyword evidence="6" id="KW-1185">Reference proteome</keyword>
<proteinExistence type="predicted"/>
<dbReference type="InterPro" id="IPR005025">
    <property type="entry name" value="FMN_Rdtase-like_dom"/>
</dbReference>
<dbReference type="Pfam" id="PF03358">
    <property type="entry name" value="FMN_red"/>
    <property type="match status" value="1"/>
</dbReference>
<reference evidence="5 6" key="1">
    <citation type="journal article" date="2019" name="Int. J. Syst. Evol. Microbiol.">
        <title>The Global Catalogue of Microorganisms (GCM) 10K type strain sequencing project: providing services to taxonomists for standard genome sequencing and annotation.</title>
        <authorList>
            <consortium name="The Broad Institute Genomics Platform"/>
            <consortium name="The Broad Institute Genome Sequencing Center for Infectious Disease"/>
            <person name="Wu L."/>
            <person name="Ma J."/>
        </authorList>
    </citation>
    <scope>NUCLEOTIDE SEQUENCE [LARGE SCALE GENOMIC DNA]</scope>
    <source>
        <strain evidence="5 6">JCM 16014</strain>
    </source>
</reference>
<dbReference type="RefSeq" id="WP_344667557.1">
    <property type="nucleotide sequence ID" value="NZ_BAAAQN010000026.1"/>
</dbReference>
<keyword evidence="1" id="KW-0285">Flavoprotein</keyword>
<dbReference type="InterPro" id="IPR051814">
    <property type="entry name" value="NAD(P)H-dep_FMN_reductase"/>
</dbReference>
<comment type="caution">
    <text evidence="5">The sequence shown here is derived from an EMBL/GenBank/DDBJ whole genome shotgun (WGS) entry which is preliminary data.</text>
</comment>
<dbReference type="InterPro" id="IPR029039">
    <property type="entry name" value="Flavoprotein-like_sf"/>
</dbReference>
<dbReference type="PANTHER" id="PTHR43408">
    <property type="entry name" value="FMN REDUCTASE (NADPH)"/>
    <property type="match status" value="1"/>
</dbReference>
<dbReference type="SUPFAM" id="SSF52218">
    <property type="entry name" value="Flavoproteins"/>
    <property type="match status" value="1"/>
</dbReference>
<feature type="domain" description="NADPH-dependent FMN reductase-like" evidence="4">
    <location>
        <begin position="4"/>
        <end position="142"/>
    </location>
</feature>
<evidence type="ECO:0000313" key="5">
    <source>
        <dbReference type="EMBL" id="GAA2038172.1"/>
    </source>
</evidence>
<dbReference type="InterPro" id="IPR020048">
    <property type="entry name" value="NADPH-dep_FMN_reduc_SsuE"/>
</dbReference>
<evidence type="ECO:0000256" key="3">
    <source>
        <dbReference type="ARBA" id="ARBA00023002"/>
    </source>
</evidence>
<accession>A0ABN2UKI3</accession>
<dbReference type="Gene3D" id="3.40.50.360">
    <property type="match status" value="1"/>
</dbReference>
<evidence type="ECO:0000256" key="2">
    <source>
        <dbReference type="ARBA" id="ARBA00022643"/>
    </source>
</evidence>
<dbReference type="Proteomes" id="UP001500751">
    <property type="component" value="Unassembled WGS sequence"/>
</dbReference>
<sequence length="176" mass="18083">MPFIVAVSGSPSASSRTAVAVDWSLARLAEAGHDTAHIAARDLPPADLLAGARDTPRIGEALSAITRADAVIVATPIYKASYTGLLKALLDLLPENALAGRPVLPLATGGTVGHLLAIDYALRPVLTALGADRVLPGRFLLDADIDRDAADLTPAASRRLGQTVSSLVEALPLVAV</sequence>
<name>A0ABN2UKI3_9ACTN</name>